<dbReference type="SUPFAM" id="SSF51445">
    <property type="entry name" value="(Trans)glycosidases"/>
    <property type="match status" value="1"/>
</dbReference>
<keyword evidence="6" id="KW-0624">Polysaccharide degradation</keyword>
<evidence type="ECO:0000256" key="5">
    <source>
        <dbReference type="ARBA" id="ARBA00023295"/>
    </source>
</evidence>
<evidence type="ECO:0000313" key="11">
    <source>
        <dbReference type="Proteomes" id="UP001374579"/>
    </source>
</evidence>
<proteinExistence type="inferred from homology"/>
<feature type="domain" description="GH10" evidence="9">
    <location>
        <begin position="215"/>
        <end position="507"/>
    </location>
</feature>
<dbReference type="InterPro" id="IPR008979">
    <property type="entry name" value="Galactose-bd-like_sf"/>
</dbReference>
<dbReference type="GO" id="GO:0031176">
    <property type="term" value="F:endo-1,4-beta-xylanase activity"/>
    <property type="evidence" value="ECO:0007669"/>
    <property type="project" value="UniProtKB-ARBA"/>
</dbReference>
<dbReference type="Gene3D" id="3.20.20.80">
    <property type="entry name" value="Glycosidases"/>
    <property type="match status" value="1"/>
</dbReference>
<dbReference type="EMBL" id="JBAMIC010000008">
    <property type="protein sequence ID" value="KAK7104510.1"/>
    <property type="molecule type" value="Genomic_DNA"/>
</dbReference>
<sequence>MKFLTGAGLFCLLSNVVVIAGQELLKNGGFESLSDWQCWAPLQCFLTSDAYSGSHAVVASSRAESWQGPTQYITVNPGQRYNVSAYMKLLSDHIGENMEAYVDMEDQAGHHVYQTVATHGSAKTSDGWVFIQGSFTAPHTAVKTVRVAFDCGPSAHVLFAVDEASVTPLTGITNVTDAYLNNVIDRERKGDMHFNVKTASGVHMNDIKIHVLQKKKSFPFGSSFNAHKYNEGAANGKYRDFVNKHFNWVVPENALQWYDIEWTRGHMNYKLALDAIHGVKSHGIKVRGHNLVWSVEKYVQGWIKQLSPTELKTVVKHHIEETMNMTRGLLEHWDVNNEMLHGSWYQDRAGDPNYNLELFRIAHHADPSVKLFLNDYNVVAGSGFTNDYLAQAKKYKAANVGLGGMGVQCHFAEEIMPDASLVKERLDLLSTAGVPIWVTELDVVAVDENKRADLYEAALRALYGHPAVQGILFWGFWDQTHWRGPHAALAKGNNMELTAAGRRVLDLFENQWMTDETHVLSAVGNQFNVRGFHGDYEIHVLYQGRELPHLMQNITLYKGSDVTVSINVQNVV</sequence>
<gene>
    <name evidence="10" type="ORF">V1264_019213</name>
</gene>
<keyword evidence="8" id="KW-0732">Signal</keyword>
<feature type="signal peptide" evidence="8">
    <location>
        <begin position="1"/>
        <end position="21"/>
    </location>
</feature>
<evidence type="ECO:0000256" key="8">
    <source>
        <dbReference type="SAM" id="SignalP"/>
    </source>
</evidence>
<evidence type="ECO:0000256" key="1">
    <source>
        <dbReference type="ARBA" id="ARBA00007495"/>
    </source>
</evidence>
<organism evidence="10 11">
    <name type="scientific">Littorina saxatilis</name>
    <dbReference type="NCBI Taxonomy" id="31220"/>
    <lineage>
        <taxon>Eukaryota</taxon>
        <taxon>Metazoa</taxon>
        <taxon>Spiralia</taxon>
        <taxon>Lophotrochozoa</taxon>
        <taxon>Mollusca</taxon>
        <taxon>Gastropoda</taxon>
        <taxon>Caenogastropoda</taxon>
        <taxon>Littorinimorpha</taxon>
        <taxon>Littorinoidea</taxon>
        <taxon>Littorinidae</taxon>
        <taxon>Littorina</taxon>
    </lineage>
</organism>
<keyword evidence="2" id="KW-0677">Repeat</keyword>
<dbReference type="PROSITE" id="PS51760">
    <property type="entry name" value="GH10_2"/>
    <property type="match status" value="1"/>
</dbReference>
<dbReference type="Pfam" id="PF02018">
    <property type="entry name" value="CBM_4_9"/>
    <property type="match status" value="1"/>
</dbReference>
<evidence type="ECO:0000256" key="2">
    <source>
        <dbReference type="ARBA" id="ARBA00022737"/>
    </source>
</evidence>
<dbReference type="SUPFAM" id="SSF49785">
    <property type="entry name" value="Galactose-binding domain-like"/>
    <property type="match status" value="1"/>
</dbReference>
<evidence type="ECO:0000256" key="6">
    <source>
        <dbReference type="ARBA" id="ARBA00023326"/>
    </source>
</evidence>
<evidence type="ECO:0000313" key="10">
    <source>
        <dbReference type="EMBL" id="KAK7104510.1"/>
    </source>
</evidence>
<evidence type="ECO:0000256" key="4">
    <source>
        <dbReference type="ARBA" id="ARBA00023277"/>
    </source>
</evidence>
<comment type="similarity">
    <text evidence="1">Belongs to the glycosyl hydrolase 10 (cellulase F) family.</text>
</comment>
<dbReference type="PRINTS" id="PR00134">
    <property type="entry name" value="GLHYDRLASE10"/>
</dbReference>
<dbReference type="InterPro" id="IPR017853">
    <property type="entry name" value="GH"/>
</dbReference>
<reference evidence="10 11" key="1">
    <citation type="submission" date="2024-02" db="EMBL/GenBank/DDBJ databases">
        <title>Chromosome-scale genome assembly of the rough periwinkle Littorina saxatilis.</title>
        <authorList>
            <person name="De Jode A."/>
            <person name="Faria R."/>
            <person name="Formenti G."/>
            <person name="Sims Y."/>
            <person name="Smith T.P."/>
            <person name="Tracey A."/>
            <person name="Wood J.M.D."/>
            <person name="Zagrodzka Z.B."/>
            <person name="Johannesson K."/>
            <person name="Butlin R.K."/>
            <person name="Leder E.H."/>
        </authorList>
    </citation>
    <scope>NUCLEOTIDE SEQUENCE [LARGE SCALE GENOMIC DNA]</scope>
    <source>
        <strain evidence="10">Snail1</strain>
        <tissue evidence="10">Muscle</tissue>
    </source>
</reference>
<dbReference type="Proteomes" id="UP001374579">
    <property type="component" value="Unassembled WGS sequence"/>
</dbReference>
<evidence type="ECO:0000256" key="3">
    <source>
        <dbReference type="ARBA" id="ARBA00022801"/>
    </source>
</evidence>
<dbReference type="SMART" id="SM00633">
    <property type="entry name" value="Glyco_10"/>
    <property type="match status" value="1"/>
</dbReference>
<evidence type="ECO:0000259" key="9">
    <source>
        <dbReference type="PROSITE" id="PS51760"/>
    </source>
</evidence>
<dbReference type="PANTHER" id="PTHR31490">
    <property type="entry name" value="GLYCOSYL HYDROLASE"/>
    <property type="match status" value="1"/>
</dbReference>
<keyword evidence="4" id="KW-0119">Carbohydrate metabolism</keyword>
<comment type="caution">
    <text evidence="10">The sequence shown here is derived from an EMBL/GenBank/DDBJ whole genome shotgun (WGS) entry which is preliminary data.</text>
</comment>
<dbReference type="InterPro" id="IPR031158">
    <property type="entry name" value="GH10_AS"/>
</dbReference>
<dbReference type="GO" id="GO:0000272">
    <property type="term" value="P:polysaccharide catabolic process"/>
    <property type="evidence" value="ECO:0007669"/>
    <property type="project" value="UniProtKB-KW"/>
</dbReference>
<dbReference type="PROSITE" id="PS00591">
    <property type="entry name" value="GH10_1"/>
    <property type="match status" value="1"/>
</dbReference>
<evidence type="ECO:0000256" key="7">
    <source>
        <dbReference type="PROSITE-ProRule" id="PRU10061"/>
    </source>
</evidence>
<dbReference type="InterPro" id="IPR003305">
    <property type="entry name" value="CenC_carb-bd"/>
</dbReference>
<protein>
    <recommendedName>
        <fullName evidence="9">GH10 domain-containing protein</fullName>
    </recommendedName>
</protein>
<dbReference type="AlphaFoldDB" id="A0AAN9GF54"/>
<keyword evidence="3" id="KW-0378">Hydrolase</keyword>
<feature type="chain" id="PRO_5042994026" description="GH10 domain-containing protein" evidence="8">
    <location>
        <begin position="22"/>
        <end position="572"/>
    </location>
</feature>
<keyword evidence="5" id="KW-0326">Glycosidase</keyword>
<dbReference type="PANTHER" id="PTHR31490:SF1">
    <property type="entry name" value="ENDO-1,4-BETA-XYLANASE 1"/>
    <property type="match status" value="1"/>
</dbReference>
<keyword evidence="11" id="KW-1185">Reference proteome</keyword>
<dbReference type="Pfam" id="PF00331">
    <property type="entry name" value="Glyco_hydro_10"/>
    <property type="match status" value="1"/>
</dbReference>
<dbReference type="Gene3D" id="2.60.120.260">
    <property type="entry name" value="Galactose-binding domain-like"/>
    <property type="match status" value="1"/>
</dbReference>
<feature type="active site" description="Nucleophile" evidence="7">
    <location>
        <position position="440"/>
    </location>
</feature>
<dbReference type="InterPro" id="IPR001000">
    <property type="entry name" value="GH10_dom"/>
</dbReference>
<name>A0AAN9GF54_9CAEN</name>
<dbReference type="InterPro" id="IPR044846">
    <property type="entry name" value="GH10"/>
</dbReference>
<accession>A0AAN9GF54</accession>